<dbReference type="AlphaFoldDB" id="F6EXS5"/>
<name>F6EXS5_SPHCR</name>
<accession>F6EXS5</accession>
<dbReference type="SUPFAM" id="SSF69618">
    <property type="entry name" value="HemD-like"/>
    <property type="match status" value="1"/>
</dbReference>
<dbReference type="STRING" id="690566.Sphch_2328"/>
<dbReference type="Gene3D" id="3.40.50.10090">
    <property type="match status" value="1"/>
</dbReference>
<feature type="domain" description="Tetrapyrrole biosynthesis uroporphyrinogen III synthase" evidence="1">
    <location>
        <begin position="16"/>
        <end position="214"/>
    </location>
</feature>
<dbReference type="EMBL" id="CP002798">
    <property type="protein sequence ID" value="AEG49989.1"/>
    <property type="molecule type" value="Genomic_DNA"/>
</dbReference>
<dbReference type="InterPro" id="IPR036108">
    <property type="entry name" value="4pyrrol_syn_uPrphyn_synt_sf"/>
</dbReference>
<dbReference type="KEGG" id="sch:Sphch_2328"/>
<dbReference type="RefSeq" id="WP_013848233.1">
    <property type="nucleotide sequence ID" value="NC_015593.1"/>
</dbReference>
<keyword evidence="3" id="KW-1185">Reference proteome</keyword>
<gene>
    <name evidence="2" type="ORF">Sphch_2328</name>
</gene>
<dbReference type="HOGENOM" id="CLU_011276_10_2_5"/>
<dbReference type="GO" id="GO:0033014">
    <property type="term" value="P:tetrapyrrole biosynthetic process"/>
    <property type="evidence" value="ECO:0007669"/>
    <property type="project" value="InterPro"/>
</dbReference>
<evidence type="ECO:0000313" key="2">
    <source>
        <dbReference type="EMBL" id="AEG49989.1"/>
    </source>
</evidence>
<reference evidence="2 3" key="1">
    <citation type="submission" date="2011-05" db="EMBL/GenBank/DDBJ databases">
        <title>Complete sequence of chromosome 1 of Sphingobium chlorophenolicum L-1.</title>
        <authorList>
            <consortium name="US DOE Joint Genome Institute"/>
            <person name="Lucas S."/>
            <person name="Han J."/>
            <person name="Lapidus A."/>
            <person name="Cheng J.-F."/>
            <person name="Goodwin L."/>
            <person name="Pitluck S."/>
            <person name="Peters L."/>
            <person name="Daligault H."/>
            <person name="Han C."/>
            <person name="Tapia R."/>
            <person name="Land M."/>
            <person name="Hauser L."/>
            <person name="Kyrpides N."/>
            <person name="Ivanova N."/>
            <person name="Pagani I."/>
            <person name="Turner P."/>
            <person name="Copley S."/>
            <person name="Woyke T."/>
        </authorList>
    </citation>
    <scope>NUCLEOTIDE SEQUENCE [LARGE SCALE GENOMIC DNA]</scope>
    <source>
        <strain evidence="2 3">L-1</strain>
    </source>
</reference>
<dbReference type="Pfam" id="PF02602">
    <property type="entry name" value="HEM4"/>
    <property type="match status" value="1"/>
</dbReference>
<sequence length="222" mass="23591">MRPLVILRPEPGAGKTAERAAELGLKARIIPLFVPRAVEWDAPAPDRFDALLLTSANAARLAGERLADYRTLPAYAVGRATANAMQEAGFAQVIAGDGDGTAIARRIAADGHGHVLHLAGRTVAPVDGGALRIDRIVVYEMLRTRDDRLAERLEPDSVLLVHSPRAGEVLAQLVGPRQRASLHLIAISPAALAACGSGWASAQTPDKPDDERMLALALRLCE</sequence>
<dbReference type="GO" id="GO:0004852">
    <property type="term" value="F:uroporphyrinogen-III synthase activity"/>
    <property type="evidence" value="ECO:0007669"/>
    <property type="project" value="InterPro"/>
</dbReference>
<dbReference type="CDD" id="cd06578">
    <property type="entry name" value="HemD"/>
    <property type="match status" value="1"/>
</dbReference>
<evidence type="ECO:0000259" key="1">
    <source>
        <dbReference type="Pfam" id="PF02602"/>
    </source>
</evidence>
<evidence type="ECO:0000313" key="3">
    <source>
        <dbReference type="Proteomes" id="UP000007150"/>
    </source>
</evidence>
<dbReference type="Proteomes" id="UP000007150">
    <property type="component" value="Chromosome 1"/>
</dbReference>
<organism evidence="2 3">
    <name type="scientific">Sphingobium chlorophenolicum L-1</name>
    <dbReference type="NCBI Taxonomy" id="690566"/>
    <lineage>
        <taxon>Bacteria</taxon>
        <taxon>Pseudomonadati</taxon>
        <taxon>Pseudomonadota</taxon>
        <taxon>Alphaproteobacteria</taxon>
        <taxon>Sphingomonadales</taxon>
        <taxon>Sphingomonadaceae</taxon>
        <taxon>Sphingobium</taxon>
    </lineage>
</organism>
<protein>
    <submittedName>
        <fullName evidence="2">Uroporphyrinogen III synthase HEM4</fullName>
    </submittedName>
</protein>
<dbReference type="InterPro" id="IPR003754">
    <property type="entry name" value="4pyrrol_synth_uPrphyn_synth"/>
</dbReference>
<proteinExistence type="predicted"/>